<accession>A0AAW1VFQ6</accession>
<keyword evidence="2" id="KW-1185">Reference proteome</keyword>
<dbReference type="AlphaFoldDB" id="A0AAW1VFQ6"/>
<evidence type="ECO:0000313" key="1">
    <source>
        <dbReference type="EMBL" id="KAK9892344.1"/>
    </source>
</evidence>
<sequence>MYQEDYDNDEAEMQEEPIDDEICVDAAQKGGETNEEVNLADVTSKEAITGDEAAEWMELSLKRFVVQYKTIPGN</sequence>
<evidence type="ECO:0000313" key="2">
    <source>
        <dbReference type="Proteomes" id="UP001431783"/>
    </source>
</evidence>
<proteinExistence type="predicted"/>
<reference evidence="1 2" key="1">
    <citation type="submission" date="2023-03" db="EMBL/GenBank/DDBJ databases">
        <title>Genome insight into feeding habits of ladybird beetles.</title>
        <authorList>
            <person name="Li H.-S."/>
            <person name="Huang Y.-H."/>
            <person name="Pang H."/>
        </authorList>
    </citation>
    <scope>NUCLEOTIDE SEQUENCE [LARGE SCALE GENOMIC DNA]</scope>
    <source>
        <strain evidence="1">SYSU_2023b</strain>
        <tissue evidence="1">Whole body</tissue>
    </source>
</reference>
<gene>
    <name evidence="1" type="ORF">WA026_019798</name>
</gene>
<dbReference type="EMBL" id="JARQZJ010000134">
    <property type="protein sequence ID" value="KAK9892344.1"/>
    <property type="molecule type" value="Genomic_DNA"/>
</dbReference>
<dbReference type="Proteomes" id="UP001431783">
    <property type="component" value="Unassembled WGS sequence"/>
</dbReference>
<name>A0AAW1VFQ6_9CUCU</name>
<comment type="caution">
    <text evidence="1">The sequence shown here is derived from an EMBL/GenBank/DDBJ whole genome shotgun (WGS) entry which is preliminary data.</text>
</comment>
<protein>
    <submittedName>
        <fullName evidence="1">Uncharacterized protein</fullName>
    </submittedName>
</protein>
<organism evidence="1 2">
    <name type="scientific">Henosepilachna vigintioctopunctata</name>
    <dbReference type="NCBI Taxonomy" id="420089"/>
    <lineage>
        <taxon>Eukaryota</taxon>
        <taxon>Metazoa</taxon>
        <taxon>Ecdysozoa</taxon>
        <taxon>Arthropoda</taxon>
        <taxon>Hexapoda</taxon>
        <taxon>Insecta</taxon>
        <taxon>Pterygota</taxon>
        <taxon>Neoptera</taxon>
        <taxon>Endopterygota</taxon>
        <taxon>Coleoptera</taxon>
        <taxon>Polyphaga</taxon>
        <taxon>Cucujiformia</taxon>
        <taxon>Coccinelloidea</taxon>
        <taxon>Coccinellidae</taxon>
        <taxon>Epilachninae</taxon>
        <taxon>Epilachnini</taxon>
        <taxon>Henosepilachna</taxon>
    </lineage>
</organism>